<dbReference type="EMBL" id="BAABAT010000033">
    <property type="protein sequence ID" value="GAA4259030.1"/>
    <property type="molecule type" value="Genomic_DNA"/>
</dbReference>
<evidence type="ECO:0000256" key="1">
    <source>
        <dbReference type="ARBA" id="ARBA00004651"/>
    </source>
</evidence>
<feature type="domain" description="ABC3 transporter permease C-terminal" evidence="7">
    <location>
        <begin position="12"/>
        <end position="102"/>
    </location>
</feature>
<dbReference type="PANTHER" id="PTHR30287">
    <property type="entry name" value="MEMBRANE COMPONENT OF PREDICTED ABC SUPERFAMILY METABOLITE UPTAKE TRANSPORTER"/>
    <property type="match status" value="1"/>
</dbReference>
<feature type="transmembrane region" description="Helical" evidence="6">
    <location>
        <begin position="35"/>
        <end position="54"/>
    </location>
</feature>
<evidence type="ECO:0000256" key="2">
    <source>
        <dbReference type="ARBA" id="ARBA00022475"/>
    </source>
</evidence>
<feature type="transmembrane region" description="Helical" evidence="6">
    <location>
        <begin position="74"/>
        <end position="96"/>
    </location>
</feature>
<evidence type="ECO:0000313" key="8">
    <source>
        <dbReference type="EMBL" id="GAA4259030.1"/>
    </source>
</evidence>
<feature type="transmembrane region" description="Helical" evidence="6">
    <location>
        <begin position="349"/>
        <end position="372"/>
    </location>
</feature>
<feature type="transmembrane region" description="Helical" evidence="6">
    <location>
        <begin position="123"/>
        <end position="141"/>
    </location>
</feature>
<keyword evidence="5 6" id="KW-0472">Membrane</keyword>
<sequence length="387" mass="38902">MLGSGAVAGSNRSLDLLRATGATPGQIRRMVYSEALLVAVVASAAGALAGPALGRRLLPWAAPSWITAPSDHSWPGWTAFGTGTAVALLGAVAAAWRAGRMRPGEALHDAAVEDRAMPLTRRLLGIVVLLGALAMMAATAIGDPGSATNRKTYMPVVMLLVAGAGLLAPALVRPVARLLTAPLSRLRGAAALVASTSATASARRTAAIAAPVLVTVGLAASLLMPATFTPSSLAALLAGHDARIATAPAAEPGNSASRTGLLVVLAIVLGYTTLALVNTLLMAAPDRAGEHRTLRLLGATAPQVLRATTLEVLVAFAVGVVLAVLCLAATVIGLWLALLRLAGPLPITFPWPIVGAVTAGTALLAVLTAATATRGRPATNGRPAGCR</sequence>
<feature type="transmembrane region" description="Helical" evidence="6">
    <location>
        <begin position="261"/>
        <end position="284"/>
    </location>
</feature>
<dbReference type="RefSeq" id="WP_345135980.1">
    <property type="nucleotide sequence ID" value="NZ_BAABAT010000033.1"/>
</dbReference>
<evidence type="ECO:0000259" key="7">
    <source>
        <dbReference type="Pfam" id="PF02687"/>
    </source>
</evidence>
<dbReference type="PANTHER" id="PTHR30287:SF1">
    <property type="entry name" value="INNER MEMBRANE PROTEIN"/>
    <property type="match status" value="1"/>
</dbReference>
<keyword evidence="4 6" id="KW-1133">Transmembrane helix</keyword>
<evidence type="ECO:0000256" key="6">
    <source>
        <dbReference type="SAM" id="Phobius"/>
    </source>
</evidence>
<keyword evidence="3 6" id="KW-0812">Transmembrane</keyword>
<evidence type="ECO:0000256" key="5">
    <source>
        <dbReference type="ARBA" id="ARBA00023136"/>
    </source>
</evidence>
<name>A0ABP8DLY7_9ACTN</name>
<evidence type="ECO:0000313" key="9">
    <source>
        <dbReference type="Proteomes" id="UP001500620"/>
    </source>
</evidence>
<dbReference type="Pfam" id="PF02687">
    <property type="entry name" value="FtsX"/>
    <property type="match status" value="2"/>
</dbReference>
<keyword evidence="2" id="KW-1003">Cell membrane</keyword>
<comment type="subcellular location">
    <subcellularLocation>
        <location evidence="1">Cell membrane</location>
        <topology evidence="1">Multi-pass membrane protein</topology>
    </subcellularLocation>
</comment>
<organism evidence="8 9">
    <name type="scientific">Dactylosporangium darangshiense</name>
    <dbReference type="NCBI Taxonomy" id="579108"/>
    <lineage>
        <taxon>Bacteria</taxon>
        <taxon>Bacillati</taxon>
        <taxon>Actinomycetota</taxon>
        <taxon>Actinomycetes</taxon>
        <taxon>Micromonosporales</taxon>
        <taxon>Micromonosporaceae</taxon>
        <taxon>Dactylosporangium</taxon>
    </lineage>
</organism>
<comment type="caution">
    <text evidence="8">The sequence shown here is derived from an EMBL/GenBank/DDBJ whole genome shotgun (WGS) entry which is preliminary data.</text>
</comment>
<reference evidence="9" key="1">
    <citation type="journal article" date="2019" name="Int. J. Syst. Evol. Microbiol.">
        <title>The Global Catalogue of Microorganisms (GCM) 10K type strain sequencing project: providing services to taxonomists for standard genome sequencing and annotation.</title>
        <authorList>
            <consortium name="The Broad Institute Genomics Platform"/>
            <consortium name="The Broad Institute Genome Sequencing Center for Infectious Disease"/>
            <person name="Wu L."/>
            <person name="Ma J."/>
        </authorList>
    </citation>
    <scope>NUCLEOTIDE SEQUENCE [LARGE SCALE GENOMIC DNA]</scope>
    <source>
        <strain evidence="9">JCM 17441</strain>
    </source>
</reference>
<feature type="transmembrane region" description="Helical" evidence="6">
    <location>
        <begin position="153"/>
        <end position="172"/>
    </location>
</feature>
<protein>
    <recommendedName>
        <fullName evidence="7">ABC3 transporter permease C-terminal domain-containing protein</fullName>
    </recommendedName>
</protein>
<dbReference type="Proteomes" id="UP001500620">
    <property type="component" value="Unassembled WGS sequence"/>
</dbReference>
<dbReference type="InterPro" id="IPR003838">
    <property type="entry name" value="ABC3_permease_C"/>
</dbReference>
<feature type="transmembrane region" description="Helical" evidence="6">
    <location>
        <begin position="312"/>
        <end position="337"/>
    </location>
</feature>
<keyword evidence="9" id="KW-1185">Reference proteome</keyword>
<feature type="transmembrane region" description="Helical" evidence="6">
    <location>
        <begin position="206"/>
        <end position="228"/>
    </location>
</feature>
<proteinExistence type="predicted"/>
<dbReference type="InterPro" id="IPR038766">
    <property type="entry name" value="Membrane_comp_ABC_pdt"/>
</dbReference>
<evidence type="ECO:0000256" key="3">
    <source>
        <dbReference type="ARBA" id="ARBA00022692"/>
    </source>
</evidence>
<gene>
    <name evidence="8" type="ORF">GCM10022255_082110</name>
</gene>
<evidence type="ECO:0000256" key="4">
    <source>
        <dbReference type="ARBA" id="ARBA00022989"/>
    </source>
</evidence>
<accession>A0ABP8DLY7</accession>
<feature type="domain" description="ABC3 transporter permease C-terminal" evidence="7">
    <location>
        <begin position="263"/>
        <end position="373"/>
    </location>
</feature>